<feature type="non-terminal residue" evidence="1">
    <location>
        <position position="1"/>
    </location>
</feature>
<protein>
    <submittedName>
        <fullName evidence="1">Uncharacterized protein</fullName>
    </submittedName>
</protein>
<reference evidence="1 2" key="1">
    <citation type="submission" date="2016-08" db="EMBL/GenBank/DDBJ databases">
        <title>A Parts List for Fungal Cellulosomes Revealed by Comparative Genomics.</title>
        <authorList>
            <consortium name="DOE Joint Genome Institute"/>
            <person name="Haitjema C.H."/>
            <person name="Gilmore S.P."/>
            <person name="Henske J.K."/>
            <person name="Solomon K.V."/>
            <person name="De Groot R."/>
            <person name="Kuo A."/>
            <person name="Mondo S.J."/>
            <person name="Salamov A.A."/>
            <person name="Labutti K."/>
            <person name="Zhao Z."/>
            <person name="Chiniquy J."/>
            <person name="Barry K."/>
            <person name="Brewer H.M."/>
            <person name="Purvine S.O."/>
            <person name="Wright A.T."/>
            <person name="Boxma B."/>
            <person name="Van Alen T."/>
            <person name="Hackstein J.H."/>
            <person name="Baker S.E."/>
            <person name="Grigoriev I.V."/>
            <person name="O'Malley M.A."/>
        </authorList>
    </citation>
    <scope>NUCLEOTIDE SEQUENCE [LARGE SCALE GENOMIC DNA]</scope>
    <source>
        <strain evidence="1 2">S4</strain>
    </source>
</reference>
<proteinExistence type="predicted"/>
<reference evidence="1 2" key="2">
    <citation type="submission" date="2016-08" db="EMBL/GenBank/DDBJ databases">
        <title>Pervasive Adenine N6-methylation of Active Genes in Fungi.</title>
        <authorList>
            <consortium name="DOE Joint Genome Institute"/>
            <person name="Mondo S.J."/>
            <person name="Dannebaum R.O."/>
            <person name="Kuo R.C."/>
            <person name="Labutti K."/>
            <person name="Haridas S."/>
            <person name="Kuo A."/>
            <person name="Salamov A."/>
            <person name="Ahrendt S.R."/>
            <person name="Lipzen A."/>
            <person name="Sullivan W."/>
            <person name="Andreopoulos W.B."/>
            <person name="Clum A."/>
            <person name="Lindquist E."/>
            <person name="Daum C."/>
            <person name="Ramamoorthy G.K."/>
            <person name="Gryganskyi A."/>
            <person name="Culley D."/>
            <person name="Magnuson J.K."/>
            <person name="James T.Y."/>
            <person name="O'Malley M.A."/>
            <person name="Stajich J.E."/>
            <person name="Spatafora J.W."/>
            <person name="Visel A."/>
            <person name="Grigoriev I.V."/>
        </authorList>
    </citation>
    <scope>NUCLEOTIDE SEQUENCE [LARGE SCALE GENOMIC DNA]</scope>
    <source>
        <strain evidence="1 2">S4</strain>
    </source>
</reference>
<comment type="caution">
    <text evidence="1">The sequence shown here is derived from an EMBL/GenBank/DDBJ whole genome shotgun (WGS) entry which is preliminary data.</text>
</comment>
<name>A0A1Y1XGN9_9FUNG</name>
<dbReference type="OrthoDB" id="10368102at2759"/>
<dbReference type="EMBL" id="MCFG01000050">
    <property type="protein sequence ID" value="ORX84544.1"/>
    <property type="molecule type" value="Genomic_DNA"/>
</dbReference>
<accession>A0A1Y1XGN9</accession>
<evidence type="ECO:0000313" key="2">
    <source>
        <dbReference type="Proteomes" id="UP000193944"/>
    </source>
</evidence>
<keyword evidence="2" id="KW-1185">Reference proteome</keyword>
<gene>
    <name evidence="1" type="ORF">BCR32DRAFT_200764</name>
</gene>
<evidence type="ECO:0000313" key="1">
    <source>
        <dbReference type="EMBL" id="ORX84544.1"/>
    </source>
</evidence>
<organism evidence="1 2">
    <name type="scientific">Anaeromyces robustus</name>
    <dbReference type="NCBI Taxonomy" id="1754192"/>
    <lineage>
        <taxon>Eukaryota</taxon>
        <taxon>Fungi</taxon>
        <taxon>Fungi incertae sedis</taxon>
        <taxon>Chytridiomycota</taxon>
        <taxon>Chytridiomycota incertae sedis</taxon>
        <taxon>Neocallimastigomycetes</taxon>
        <taxon>Neocallimastigales</taxon>
        <taxon>Neocallimastigaceae</taxon>
        <taxon>Anaeromyces</taxon>
    </lineage>
</organism>
<dbReference type="AlphaFoldDB" id="A0A1Y1XGN9"/>
<dbReference type="Proteomes" id="UP000193944">
    <property type="component" value="Unassembled WGS sequence"/>
</dbReference>
<sequence>DTKFLITLSQSLNIPIFTEDVNLNIKKCGLRSDDNIEKLSILKELTENGYV</sequence>